<sequence length="367" mass="39392">MRRYWAACAPKAQRENLGNNRAGPAVQKLAEAADAGHVEEVKAADPAGAEDWLRQLSAVIRPPQGPDGWKAADVPRFFLRAEEPLGLVSKERECEIQVAGRLASVSLAPDVGAFGAAARSAAAQGDAAEAMAWLSRGSDVPSELLAVEVLAKVAGAASAAQRLIDLEEAGERANLHTYTPLGLEFGTIGRKEGRKEGRKRKREKKEGRDDGAVRTLGPLWDPLMGAAHRHWLEQLQSRRLRPDEAAMMEAVLRVERLFHGAFLTSIRQVAAAAARRGDVAAAKAWLQEMTRRDIAPDEVAFTTILTACARASEADEANELLQSMRTSAQPPGAVSYTDSCYDDLSLDGAAERSLVAAHGTPPNALLL</sequence>
<organism evidence="3 4">
    <name type="scientific">Symbiodinium microadriaticum</name>
    <name type="common">Dinoflagellate</name>
    <name type="synonym">Zooxanthella microadriatica</name>
    <dbReference type="NCBI Taxonomy" id="2951"/>
    <lineage>
        <taxon>Eukaryota</taxon>
        <taxon>Sar</taxon>
        <taxon>Alveolata</taxon>
        <taxon>Dinophyceae</taxon>
        <taxon>Suessiales</taxon>
        <taxon>Symbiodiniaceae</taxon>
        <taxon>Symbiodinium</taxon>
    </lineage>
</organism>
<proteinExistence type="predicted"/>
<keyword evidence="4" id="KW-1185">Reference proteome</keyword>
<dbReference type="InterPro" id="IPR011990">
    <property type="entry name" value="TPR-like_helical_dom_sf"/>
</dbReference>
<dbReference type="OrthoDB" id="185373at2759"/>
<evidence type="ECO:0000313" key="3">
    <source>
        <dbReference type="EMBL" id="OLQ01626.1"/>
    </source>
</evidence>
<protein>
    <submittedName>
        <fullName evidence="3">Pentatricopeptide repeat-containing protein</fullName>
    </submittedName>
</protein>
<feature type="repeat" description="PPR" evidence="1">
    <location>
        <begin position="297"/>
        <end position="331"/>
    </location>
</feature>
<evidence type="ECO:0000256" key="1">
    <source>
        <dbReference type="PROSITE-ProRule" id="PRU00708"/>
    </source>
</evidence>
<dbReference type="Gene3D" id="1.25.40.10">
    <property type="entry name" value="Tetratricopeptide repeat domain"/>
    <property type="match status" value="1"/>
</dbReference>
<evidence type="ECO:0000256" key="2">
    <source>
        <dbReference type="SAM" id="MobiDB-lite"/>
    </source>
</evidence>
<dbReference type="AlphaFoldDB" id="A0A1Q9E2H5"/>
<dbReference type="EMBL" id="LSRX01000286">
    <property type="protein sequence ID" value="OLQ01626.1"/>
    <property type="molecule type" value="Genomic_DNA"/>
</dbReference>
<gene>
    <name evidence="3" type="ORF">AK812_SmicGene15621</name>
</gene>
<dbReference type="PROSITE" id="PS51375">
    <property type="entry name" value="PPR"/>
    <property type="match status" value="1"/>
</dbReference>
<dbReference type="Pfam" id="PF13812">
    <property type="entry name" value="PPR_3"/>
    <property type="match status" value="1"/>
</dbReference>
<dbReference type="InterPro" id="IPR002885">
    <property type="entry name" value="PPR_rpt"/>
</dbReference>
<evidence type="ECO:0000313" key="4">
    <source>
        <dbReference type="Proteomes" id="UP000186817"/>
    </source>
</evidence>
<comment type="caution">
    <text evidence="3">The sequence shown here is derived from an EMBL/GenBank/DDBJ whole genome shotgun (WGS) entry which is preliminary data.</text>
</comment>
<accession>A0A1Q9E2H5</accession>
<name>A0A1Q9E2H5_SYMMI</name>
<dbReference type="Proteomes" id="UP000186817">
    <property type="component" value="Unassembled WGS sequence"/>
</dbReference>
<feature type="region of interest" description="Disordered" evidence="2">
    <location>
        <begin position="189"/>
        <end position="213"/>
    </location>
</feature>
<reference evidence="3 4" key="1">
    <citation type="submission" date="2016-02" db="EMBL/GenBank/DDBJ databases">
        <title>Genome analysis of coral dinoflagellate symbionts highlights evolutionary adaptations to a symbiotic lifestyle.</title>
        <authorList>
            <person name="Aranda M."/>
            <person name="Li Y."/>
            <person name="Liew Y.J."/>
            <person name="Baumgarten S."/>
            <person name="Simakov O."/>
            <person name="Wilson M."/>
            <person name="Piel J."/>
            <person name="Ashoor H."/>
            <person name="Bougouffa S."/>
            <person name="Bajic V.B."/>
            <person name="Ryu T."/>
            <person name="Ravasi T."/>
            <person name="Bayer T."/>
            <person name="Micklem G."/>
            <person name="Kim H."/>
            <person name="Bhak J."/>
            <person name="Lajeunesse T.C."/>
            <person name="Voolstra C.R."/>
        </authorList>
    </citation>
    <scope>NUCLEOTIDE SEQUENCE [LARGE SCALE GENOMIC DNA]</scope>
    <source>
        <strain evidence="3 4">CCMP2467</strain>
    </source>
</reference>